<gene>
    <name evidence="8" type="ORF">BTM29_11395</name>
</gene>
<evidence type="ECO:0000256" key="4">
    <source>
        <dbReference type="ARBA" id="ARBA00022801"/>
    </source>
</evidence>
<organism evidence="8 9">
    <name type="scientific">Companilactobacillus allii</name>
    <dbReference type="NCBI Taxonomy" id="1847728"/>
    <lineage>
        <taxon>Bacteria</taxon>
        <taxon>Bacillati</taxon>
        <taxon>Bacillota</taxon>
        <taxon>Bacilli</taxon>
        <taxon>Lactobacillales</taxon>
        <taxon>Lactobacillaceae</taxon>
        <taxon>Companilactobacillus</taxon>
    </lineage>
</organism>
<dbReference type="NCBIfam" id="NF045542">
    <property type="entry name" value="Clp_rel_HeadMat"/>
    <property type="match status" value="1"/>
</dbReference>
<evidence type="ECO:0000313" key="9">
    <source>
        <dbReference type="Proteomes" id="UP000187499"/>
    </source>
</evidence>
<dbReference type="KEGG" id="lalw:BTM29_11395"/>
<accession>A0A1P8Q5L2</accession>
<dbReference type="GO" id="GO:0009368">
    <property type="term" value="C:endopeptidase Clp complex"/>
    <property type="evidence" value="ECO:0007669"/>
    <property type="project" value="TreeGrafter"/>
</dbReference>
<sequence>MTIKVTGSIVPNNYGVMYDFLGLDYTSPRKVQDSLNDANGEDVDVVINSGGGDVFSGSEIYSSLKEYSGSVNVKIYGLAASAASVIAMAGDKVSMSPTAQLMIHNVKSGQQGDYRDMDHMSDVLKNNNSALANAYTAKTNMNKDDILNLMNDETWLTADEAVDKGFADEVLFLQDKQPVLTNSLEPMFSDEALNKFLNLVNKASKADKDKEKEDEPNKDKPDKDKSTEEKPDSDKEYEPDKTKKSDPDKDKKKEKTNSLKSELELMKMRGHLYEY</sequence>
<dbReference type="EMBL" id="CP019323">
    <property type="protein sequence ID" value="APX73119.1"/>
    <property type="molecule type" value="Genomic_DNA"/>
</dbReference>
<keyword evidence="3" id="KW-0645">Protease</keyword>
<dbReference type="GO" id="GO:0004252">
    <property type="term" value="F:serine-type endopeptidase activity"/>
    <property type="evidence" value="ECO:0007669"/>
    <property type="project" value="InterPro"/>
</dbReference>
<dbReference type="InterPro" id="IPR029045">
    <property type="entry name" value="ClpP/crotonase-like_dom_sf"/>
</dbReference>
<dbReference type="Pfam" id="PF00574">
    <property type="entry name" value="CLP_protease"/>
    <property type="match status" value="1"/>
</dbReference>
<dbReference type="GO" id="GO:0004176">
    <property type="term" value="F:ATP-dependent peptidase activity"/>
    <property type="evidence" value="ECO:0007669"/>
    <property type="project" value="InterPro"/>
</dbReference>
<dbReference type="InterPro" id="IPR023562">
    <property type="entry name" value="ClpP/TepA"/>
</dbReference>
<dbReference type="Gene3D" id="3.90.226.10">
    <property type="entry name" value="2-enoyl-CoA Hydratase, Chain A, domain 1"/>
    <property type="match status" value="1"/>
</dbReference>
<keyword evidence="2" id="KW-0963">Cytoplasm</keyword>
<evidence type="ECO:0000256" key="2">
    <source>
        <dbReference type="ARBA" id="ARBA00022490"/>
    </source>
</evidence>
<evidence type="ECO:0000256" key="3">
    <source>
        <dbReference type="ARBA" id="ARBA00022670"/>
    </source>
</evidence>
<feature type="region of interest" description="Disordered" evidence="7">
    <location>
        <begin position="204"/>
        <end position="275"/>
    </location>
</feature>
<dbReference type="GO" id="GO:0006515">
    <property type="term" value="P:protein quality control for misfolded or incompletely synthesized proteins"/>
    <property type="evidence" value="ECO:0007669"/>
    <property type="project" value="TreeGrafter"/>
</dbReference>
<dbReference type="SUPFAM" id="SSF52096">
    <property type="entry name" value="ClpP/crotonase"/>
    <property type="match status" value="1"/>
</dbReference>
<dbReference type="RefSeq" id="WP_076617897.1">
    <property type="nucleotide sequence ID" value="NZ_CP019323.1"/>
</dbReference>
<dbReference type="PANTHER" id="PTHR10381:SF70">
    <property type="entry name" value="ATP-DEPENDENT CLP PROTEASE PROTEOLYTIC SUBUNIT"/>
    <property type="match status" value="1"/>
</dbReference>
<keyword evidence="9" id="KW-1185">Reference proteome</keyword>
<evidence type="ECO:0000256" key="6">
    <source>
        <dbReference type="RuleBase" id="RU003567"/>
    </source>
</evidence>
<dbReference type="Proteomes" id="UP000187499">
    <property type="component" value="Chromosome"/>
</dbReference>
<proteinExistence type="inferred from homology"/>
<evidence type="ECO:0000256" key="1">
    <source>
        <dbReference type="ARBA" id="ARBA00007039"/>
    </source>
</evidence>
<dbReference type="GO" id="GO:0051117">
    <property type="term" value="F:ATPase binding"/>
    <property type="evidence" value="ECO:0007669"/>
    <property type="project" value="TreeGrafter"/>
</dbReference>
<dbReference type="STRING" id="1847728.BTM29_11395"/>
<dbReference type="InterPro" id="IPR001907">
    <property type="entry name" value="ClpP"/>
</dbReference>
<dbReference type="PRINTS" id="PR00127">
    <property type="entry name" value="CLPPROTEASEP"/>
</dbReference>
<dbReference type="PANTHER" id="PTHR10381">
    <property type="entry name" value="ATP-DEPENDENT CLP PROTEASE PROTEOLYTIC SUBUNIT"/>
    <property type="match status" value="1"/>
</dbReference>
<evidence type="ECO:0000256" key="7">
    <source>
        <dbReference type="SAM" id="MobiDB-lite"/>
    </source>
</evidence>
<name>A0A1P8Q5L2_9LACO</name>
<protein>
    <recommendedName>
        <fullName evidence="6">ATP-dependent Clp protease proteolytic subunit</fullName>
    </recommendedName>
</protein>
<keyword evidence="5" id="KW-0720">Serine protease</keyword>
<dbReference type="CDD" id="cd07016">
    <property type="entry name" value="S14_ClpP_1"/>
    <property type="match status" value="1"/>
</dbReference>
<dbReference type="AlphaFoldDB" id="A0A1P8Q5L2"/>
<evidence type="ECO:0000256" key="5">
    <source>
        <dbReference type="ARBA" id="ARBA00022825"/>
    </source>
</evidence>
<comment type="similarity">
    <text evidence="1 6">Belongs to the peptidase S14 family.</text>
</comment>
<evidence type="ECO:0000313" key="8">
    <source>
        <dbReference type="EMBL" id="APX73119.1"/>
    </source>
</evidence>
<reference evidence="9" key="1">
    <citation type="submission" date="2016-12" db="EMBL/GenBank/DDBJ databases">
        <authorList>
            <person name="Jung M.Y."/>
            <person name="Lee S.H."/>
        </authorList>
    </citation>
    <scope>NUCLEOTIDE SEQUENCE [LARGE SCALE GENOMIC DNA]</scope>
    <source>
        <strain evidence="9">WiKim39</strain>
    </source>
</reference>
<keyword evidence="4" id="KW-0378">Hydrolase</keyword>